<dbReference type="EMBL" id="JABSTU010000010">
    <property type="protein sequence ID" value="KAH8018521.1"/>
    <property type="molecule type" value="Genomic_DNA"/>
</dbReference>
<feature type="compositionally biased region" description="Polar residues" evidence="1">
    <location>
        <begin position="126"/>
        <end position="138"/>
    </location>
</feature>
<comment type="caution">
    <text evidence="2">The sequence shown here is derived from an EMBL/GenBank/DDBJ whole genome shotgun (WGS) entry which is preliminary data.</text>
</comment>
<reference evidence="2" key="1">
    <citation type="journal article" date="2020" name="Cell">
        <title>Large-Scale Comparative Analyses of Tick Genomes Elucidate Their Genetic Diversity and Vector Capacities.</title>
        <authorList>
            <consortium name="Tick Genome and Microbiome Consortium (TIGMIC)"/>
            <person name="Jia N."/>
            <person name="Wang J."/>
            <person name="Shi W."/>
            <person name="Du L."/>
            <person name="Sun Y."/>
            <person name="Zhan W."/>
            <person name="Jiang J.F."/>
            <person name="Wang Q."/>
            <person name="Zhang B."/>
            <person name="Ji P."/>
            <person name="Bell-Sakyi L."/>
            <person name="Cui X.M."/>
            <person name="Yuan T.T."/>
            <person name="Jiang B.G."/>
            <person name="Yang W.F."/>
            <person name="Lam T.T."/>
            <person name="Chang Q.C."/>
            <person name="Ding S.J."/>
            <person name="Wang X.J."/>
            <person name="Zhu J.G."/>
            <person name="Ruan X.D."/>
            <person name="Zhao L."/>
            <person name="Wei J.T."/>
            <person name="Ye R.Z."/>
            <person name="Que T.C."/>
            <person name="Du C.H."/>
            <person name="Zhou Y.H."/>
            <person name="Cheng J.X."/>
            <person name="Dai P.F."/>
            <person name="Guo W.B."/>
            <person name="Han X.H."/>
            <person name="Huang E.J."/>
            <person name="Li L.F."/>
            <person name="Wei W."/>
            <person name="Gao Y.C."/>
            <person name="Liu J.Z."/>
            <person name="Shao H.Z."/>
            <person name="Wang X."/>
            <person name="Wang C.C."/>
            <person name="Yang T.C."/>
            <person name="Huo Q.B."/>
            <person name="Li W."/>
            <person name="Chen H.Y."/>
            <person name="Chen S.E."/>
            <person name="Zhou L.G."/>
            <person name="Ni X.B."/>
            <person name="Tian J.H."/>
            <person name="Sheng Y."/>
            <person name="Liu T."/>
            <person name="Pan Y.S."/>
            <person name="Xia L.Y."/>
            <person name="Li J."/>
            <person name="Zhao F."/>
            <person name="Cao W.C."/>
        </authorList>
    </citation>
    <scope>NUCLEOTIDE SEQUENCE</scope>
    <source>
        <strain evidence="2">Rmic-2018</strain>
    </source>
</reference>
<gene>
    <name evidence="2" type="ORF">HPB51_008220</name>
</gene>
<dbReference type="AlphaFoldDB" id="A0A9J6D9A7"/>
<feature type="compositionally biased region" description="Polar residues" evidence="1">
    <location>
        <begin position="151"/>
        <end position="165"/>
    </location>
</feature>
<evidence type="ECO:0000313" key="3">
    <source>
        <dbReference type="Proteomes" id="UP000821866"/>
    </source>
</evidence>
<proteinExistence type="predicted"/>
<organism evidence="2 3">
    <name type="scientific">Rhipicephalus microplus</name>
    <name type="common">Cattle tick</name>
    <name type="synonym">Boophilus microplus</name>
    <dbReference type="NCBI Taxonomy" id="6941"/>
    <lineage>
        <taxon>Eukaryota</taxon>
        <taxon>Metazoa</taxon>
        <taxon>Ecdysozoa</taxon>
        <taxon>Arthropoda</taxon>
        <taxon>Chelicerata</taxon>
        <taxon>Arachnida</taxon>
        <taxon>Acari</taxon>
        <taxon>Parasitiformes</taxon>
        <taxon>Ixodida</taxon>
        <taxon>Ixodoidea</taxon>
        <taxon>Ixodidae</taxon>
        <taxon>Rhipicephalinae</taxon>
        <taxon>Rhipicephalus</taxon>
        <taxon>Boophilus</taxon>
    </lineage>
</organism>
<feature type="region of interest" description="Disordered" evidence="1">
    <location>
        <begin position="1"/>
        <end position="45"/>
    </location>
</feature>
<accession>A0A9J6D9A7</accession>
<keyword evidence="3" id="KW-1185">Reference proteome</keyword>
<feature type="compositionally biased region" description="Basic and acidic residues" evidence="1">
    <location>
        <begin position="1"/>
        <end position="12"/>
    </location>
</feature>
<name>A0A9J6D9A7_RHIMP</name>
<feature type="region of interest" description="Disordered" evidence="1">
    <location>
        <begin position="113"/>
        <end position="166"/>
    </location>
</feature>
<sequence>MNRIVDREEAASRARTQCRMAPRTAAGCSPLADGEDGRAARMPGGRGARARAVRLLRITARRRASRESALLLPRAYYTHPSRCNREANRNSRDVGTSSPEQQVAAAAALTTTIGARTRGAPPPPTSQAAPRSRISYTRSPCDPCLRKPQCLSRNSPPGDTRTPTVGATFRARANFANSRPVRMRSGC</sequence>
<protein>
    <submittedName>
        <fullName evidence="2">Uncharacterized protein</fullName>
    </submittedName>
</protein>
<evidence type="ECO:0000313" key="2">
    <source>
        <dbReference type="EMBL" id="KAH8018521.1"/>
    </source>
</evidence>
<dbReference type="Proteomes" id="UP000821866">
    <property type="component" value="Chromosome 8"/>
</dbReference>
<reference evidence="2" key="2">
    <citation type="submission" date="2021-09" db="EMBL/GenBank/DDBJ databases">
        <authorList>
            <person name="Jia N."/>
            <person name="Wang J."/>
            <person name="Shi W."/>
            <person name="Du L."/>
            <person name="Sun Y."/>
            <person name="Zhan W."/>
            <person name="Jiang J."/>
            <person name="Wang Q."/>
            <person name="Zhang B."/>
            <person name="Ji P."/>
            <person name="Sakyi L.B."/>
            <person name="Cui X."/>
            <person name="Yuan T."/>
            <person name="Jiang B."/>
            <person name="Yang W."/>
            <person name="Lam T.T.-Y."/>
            <person name="Chang Q."/>
            <person name="Ding S."/>
            <person name="Wang X."/>
            <person name="Zhu J."/>
            <person name="Ruan X."/>
            <person name="Zhao L."/>
            <person name="Wei J."/>
            <person name="Que T."/>
            <person name="Du C."/>
            <person name="Cheng J."/>
            <person name="Dai P."/>
            <person name="Han X."/>
            <person name="Huang E."/>
            <person name="Gao Y."/>
            <person name="Liu J."/>
            <person name="Shao H."/>
            <person name="Ye R."/>
            <person name="Li L."/>
            <person name="Wei W."/>
            <person name="Wang X."/>
            <person name="Wang C."/>
            <person name="Huo Q."/>
            <person name="Li W."/>
            <person name="Guo W."/>
            <person name="Chen H."/>
            <person name="Chen S."/>
            <person name="Zhou L."/>
            <person name="Zhou L."/>
            <person name="Ni X."/>
            <person name="Tian J."/>
            <person name="Zhou Y."/>
            <person name="Sheng Y."/>
            <person name="Liu T."/>
            <person name="Pan Y."/>
            <person name="Xia L."/>
            <person name="Li J."/>
            <person name="Zhao F."/>
            <person name="Cao W."/>
        </authorList>
    </citation>
    <scope>NUCLEOTIDE SEQUENCE</scope>
    <source>
        <strain evidence="2">Rmic-2018</strain>
        <tissue evidence="2">Larvae</tissue>
    </source>
</reference>
<evidence type="ECO:0000256" key="1">
    <source>
        <dbReference type="SAM" id="MobiDB-lite"/>
    </source>
</evidence>